<evidence type="ECO:0000256" key="1">
    <source>
        <dbReference type="ARBA" id="ARBA00007430"/>
    </source>
</evidence>
<dbReference type="InterPro" id="IPR003869">
    <property type="entry name" value="Polysac_CapD-like"/>
</dbReference>
<dbReference type="PANTHER" id="PTHR43318">
    <property type="entry name" value="UDP-N-ACETYLGLUCOSAMINE 4,6-DEHYDRATASE"/>
    <property type="match status" value="1"/>
</dbReference>
<organism evidence="4 5">
    <name type="scientific">Aquamicrobium zhengzhouense</name>
    <dbReference type="NCBI Taxonomy" id="2781738"/>
    <lineage>
        <taxon>Bacteria</taxon>
        <taxon>Pseudomonadati</taxon>
        <taxon>Pseudomonadota</taxon>
        <taxon>Alphaproteobacteria</taxon>
        <taxon>Hyphomicrobiales</taxon>
        <taxon>Phyllobacteriaceae</taxon>
        <taxon>Aquamicrobium</taxon>
    </lineage>
</organism>
<dbReference type="SUPFAM" id="SSF51735">
    <property type="entry name" value="NAD(P)-binding Rossmann-fold domains"/>
    <property type="match status" value="1"/>
</dbReference>
<feature type="transmembrane region" description="Helical" evidence="2">
    <location>
        <begin position="63"/>
        <end position="83"/>
    </location>
</feature>
<dbReference type="InterPro" id="IPR051203">
    <property type="entry name" value="Polysaccharide_Synthase-Rel"/>
</dbReference>
<keyword evidence="2" id="KW-0472">Membrane</keyword>
<dbReference type="Proteomes" id="UP000601789">
    <property type="component" value="Unassembled WGS sequence"/>
</dbReference>
<evidence type="ECO:0000313" key="4">
    <source>
        <dbReference type="EMBL" id="MBI1620194.1"/>
    </source>
</evidence>
<reference evidence="4 5" key="1">
    <citation type="submission" date="2020-10" db="EMBL/GenBank/DDBJ databases">
        <title>Aquamicrobium zhengzhouensis sp. nov., a exopolysaccharide producing bacterium isolated from farmland soil.</title>
        <authorList>
            <person name="Wang X."/>
        </authorList>
    </citation>
    <scope>NUCLEOTIDE SEQUENCE [LARGE SCALE GENOMIC DNA]</scope>
    <source>
        <strain evidence="5">cd-1</strain>
    </source>
</reference>
<comment type="caution">
    <text evidence="4">The sequence shown here is derived from an EMBL/GenBank/DDBJ whole genome shotgun (WGS) entry which is preliminary data.</text>
</comment>
<dbReference type="InterPro" id="IPR036291">
    <property type="entry name" value="NAD(P)-bd_dom_sf"/>
</dbReference>
<dbReference type="EMBL" id="JADGMQ010000002">
    <property type="protein sequence ID" value="MBI1620194.1"/>
    <property type="molecule type" value="Genomic_DNA"/>
</dbReference>
<feature type="domain" description="Polysaccharide biosynthesis protein CapD-like" evidence="3">
    <location>
        <begin position="248"/>
        <end position="534"/>
    </location>
</feature>
<proteinExistence type="inferred from homology"/>
<sequence length="594" mass="65371">MLGFAIAAFAAFMIFKPYRGSWRYVSIPDLITIAKAALLAVVIFTVGSFLLTRGEHLPRSVPILTFIYIVALFCSSRLIYRLLVEGSFQLPGILSPRSASQRIVILCGYTDKAENFLRAAKLGGNFAVPGILDDTERAFGRTMRGVPVLGKLDNLPDVLARINRPGVEVRELVVTEENPSRQRLSQILEIANDNGLKVSLLPDVMAVSEVTSNFLLDPKPIEIEDLLERPEVKADLEQVAELIRDRVVMVTGAGGSIGSELSRQIAAIGPSMLAVTDSSEFMLYTLESELKHKCVGEKLVARILDVRDQPRVIQLIRDLKPDVIFHAAALKHVPMMEENPLEAIKTNVLGTRNVADAALAQGVETFVMISTDKVVNPTSIMGATKRAAEAYCQALDIQSTTTRFRTVRFGNVLGSNGSVVPRFREQIAAGGPVTVTHPEIVRFFMTIPEAVRLVLHASAHAMVTGNGRGKIMVLDMGNPVRIADLAERMIRLAGFRPRVDIDIVYTGLRPGEKLYEELFDASELPDERTEEGYVIASPRVIDRELLDRTLTEISVCSEHEDATGALELLWHIVPEYNDGPRQQTTAPSENLAQV</sequence>
<dbReference type="Pfam" id="PF02719">
    <property type="entry name" value="Polysacc_synt_2"/>
    <property type="match status" value="1"/>
</dbReference>
<keyword evidence="2" id="KW-0812">Transmembrane</keyword>
<dbReference type="Pfam" id="PF13727">
    <property type="entry name" value="CoA_binding_3"/>
    <property type="match status" value="1"/>
</dbReference>
<name>A0ABS0SA87_9HYPH</name>
<comment type="similarity">
    <text evidence="1">Belongs to the polysaccharide synthase family.</text>
</comment>
<evidence type="ECO:0000259" key="3">
    <source>
        <dbReference type="Pfam" id="PF02719"/>
    </source>
</evidence>
<keyword evidence="5" id="KW-1185">Reference proteome</keyword>
<protein>
    <submittedName>
        <fullName evidence="4">Polysaccharide biosynthesis protein</fullName>
    </submittedName>
</protein>
<gene>
    <name evidence="4" type="ORF">IOD40_05895</name>
</gene>
<dbReference type="Gene3D" id="3.40.50.720">
    <property type="entry name" value="NAD(P)-binding Rossmann-like Domain"/>
    <property type="match status" value="2"/>
</dbReference>
<keyword evidence="2" id="KW-1133">Transmembrane helix</keyword>
<dbReference type="CDD" id="cd05237">
    <property type="entry name" value="UDP_invert_4-6DH_SDR_e"/>
    <property type="match status" value="1"/>
</dbReference>
<evidence type="ECO:0000313" key="5">
    <source>
        <dbReference type="Proteomes" id="UP000601789"/>
    </source>
</evidence>
<feature type="transmembrane region" description="Helical" evidence="2">
    <location>
        <begin position="33"/>
        <end position="51"/>
    </location>
</feature>
<evidence type="ECO:0000256" key="2">
    <source>
        <dbReference type="SAM" id="Phobius"/>
    </source>
</evidence>
<dbReference type="PANTHER" id="PTHR43318:SF1">
    <property type="entry name" value="POLYSACCHARIDE BIOSYNTHESIS PROTEIN EPSC-RELATED"/>
    <property type="match status" value="1"/>
</dbReference>
<accession>A0ABS0SA87</accession>